<dbReference type="PANTHER" id="PTHR30071:SF1">
    <property type="entry name" value="CYTOCHROME B_B6 PROTEIN-RELATED"/>
    <property type="match status" value="1"/>
</dbReference>
<evidence type="ECO:0000256" key="5">
    <source>
        <dbReference type="ARBA" id="ARBA00023136"/>
    </source>
</evidence>
<name>A0A1G7WY05_9MICO</name>
<feature type="transmembrane region" description="Helical" evidence="6">
    <location>
        <begin position="112"/>
        <end position="131"/>
    </location>
</feature>
<feature type="transmembrane region" description="Helical" evidence="6">
    <location>
        <begin position="276"/>
        <end position="299"/>
    </location>
</feature>
<feature type="transmembrane region" description="Helical" evidence="6">
    <location>
        <begin position="151"/>
        <end position="168"/>
    </location>
</feature>
<dbReference type="InterPro" id="IPR045062">
    <property type="entry name" value="Cyt_c_biogenesis_CcsA/CcmC"/>
</dbReference>
<dbReference type="InterPro" id="IPR002541">
    <property type="entry name" value="Cyt_c_assembly"/>
</dbReference>
<keyword evidence="9" id="KW-1185">Reference proteome</keyword>
<keyword evidence="3" id="KW-0201">Cytochrome c-type biogenesis</keyword>
<dbReference type="EMBL" id="LT629692">
    <property type="protein sequence ID" value="SDG76837.1"/>
    <property type="molecule type" value="Genomic_DNA"/>
</dbReference>
<dbReference type="AlphaFoldDB" id="A0A1G7WY05"/>
<keyword evidence="5 6" id="KW-0472">Membrane</keyword>
<dbReference type="GO" id="GO:0005886">
    <property type="term" value="C:plasma membrane"/>
    <property type="evidence" value="ECO:0007669"/>
    <property type="project" value="TreeGrafter"/>
</dbReference>
<evidence type="ECO:0000259" key="7">
    <source>
        <dbReference type="Pfam" id="PF01578"/>
    </source>
</evidence>
<feature type="domain" description="Cytochrome c assembly protein" evidence="7">
    <location>
        <begin position="145"/>
        <end position="366"/>
    </location>
</feature>
<organism evidence="8 9">
    <name type="scientific">Microbacterium pygmaeum</name>
    <dbReference type="NCBI Taxonomy" id="370764"/>
    <lineage>
        <taxon>Bacteria</taxon>
        <taxon>Bacillati</taxon>
        <taxon>Actinomycetota</taxon>
        <taxon>Actinomycetes</taxon>
        <taxon>Micrococcales</taxon>
        <taxon>Microbacteriaceae</taxon>
        <taxon>Microbacterium</taxon>
    </lineage>
</organism>
<dbReference type="Proteomes" id="UP000199009">
    <property type="component" value="Chromosome I"/>
</dbReference>
<dbReference type="GO" id="GO:0017004">
    <property type="term" value="P:cytochrome complex assembly"/>
    <property type="evidence" value="ECO:0007669"/>
    <property type="project" value="UniProtKB-KW"/>
</dbReference>
<sequence length="372" mass="39958">MPADAPFSLDSVSVLLVWTAITIYALAFIAYAVDLSRRSAVAVDAKDAAERRSELVPVGASGTLTRTAGAAGSTASGAGASGAGGETIAQVRASERAAEASMNASPGSRPRYLWARIGTSLTVLAFLFHVAGDVTRGIAAGRVPWSNMYEFALTGTMLIVAVYLVVLFRYDLRFLGTFITGLVVVLLGASALAFYVEITPLMDPLKSVWLVIHVFVASLATALFALAFGLSVLQLMQVRRERRTIAAAEAAASGTALQTGPGFLRTLPGSEALESLAYRFAILGFIFWTFTLIAGSIWANDAWGRYWGFDTKEVWTFVIWVLYAGYIHARATRGWRGSRSAWLSIIGFSAVLFNFTIVNMFFKGLHAYSGLS</sequence>
<evidence type="ECO:0000313" key="9">
    <source>
        <dbReference type="Proteomes" id="UP000199009"/>
    </source>
</evidence>
<feature type="transmembrane region" description="Helical" evidence="6">
    <location>
        <begin position="208"/>
        <end position="233"/>
    </location>
</feature>
<feature type="transmembrane region" description="Helical" evidence="6">
    <location>
        <begin position="314"/>
        <end position="329"/>
    </location>
</feature>
<evidence type="ECO:0000256" key="4">
    <source>
        <dbReference type="ARBA" id="ARBA00022989"/>
    </source>
</evidence>
<evidence type="ECO:0000256" key="1">
    <source>
        <dbReference type="ARBA" id="ARBA00004141"/>
    </source>
</evidence>
<feature type="transmembrane region" description="Helical" evidence="6">
    <location>
        <begin position="341"/>
        <end position="362"/>
    </location>
</feature>
<dbReference type="STRING" id="370764.SAMN04489810_1237"/>
<dbReference type="NCBIfam" id="TIGR03144">
    <property type="entry name" value="cytochr_II_ccsB"/>
    <property type="match status" value="1"/>
</dbReference>
<dbReference type="PANTHER" id="PTHR30071">
    <property type="entry name" value="HEME EXPORTER PROTEIN C"/>
    <property type="match status" value="1"/>
</dbReference>
<evidence type="ECO:0000256" key="6">
    <source>
        <dbReference type="SAM" id="Phobius"/>
    </source>
</evidence>
<protein>
    <submittedName>
        <fullName evidence="8">Cytochrome c-type biogenesis protein CcsB</fullName>
    </submittedName>
</protein>
<gene>
    <name evidence="8" type="ORF">SAMN04489810_1237</name>
</gene>
<accession>A0A1G7WY05</accession>
<proteinExistence type="predicted"/>
<evidence type="ECO:0000256" key="2">
    <source>
        <dbReference type="ARBA" id="ARBA00022692"/>
    </source>
</evidence>
<dbReference type="InterPro" id="IPR017562">
    <property type="entry name" value="Cyt_c_biogenesis_CcsA"/>
</dbReference>
<feature type="transmembrane region" description="Helical" evidence="6">
    <location>
        <begin position="175"/>
        <end position="196"/>
    </location>
</feature>
<dbReference type="Pfam" id="PF01578">
    <property type="entry name" value="Cytochrom_C_asm"/>
    <property type="match status" value="1"/>
</dbReference>
<keyword evidence="4 6" id="KW-1133">Transmembrane helix</keyword>
<keyword evidence="2 6" id="KW-0812">Transmembrane</keyword>
<dbReference type="OrthoDB" id="9814290at2"/>
<dbReference type="GO" id="GO:0020037">
    <property type="term" value="F:heme binding"/>
    <property type="evidence" value="ECO:0007669"/>
    <property type="project" value="InterPro"/>
</dbReference>
<evidence type="ECO:0000256" key="3">
    <source>
        <dbReference type="ARBA" id="ARBA00022748"/>
    </source>
</evidence>
<feature type="transmembrane region" description="Helical" evidence="6">
    <location>
        <begin position="12"/>
        <end position="33"/>
    </location>
</feature>
<reference evidence="8 9" key="1">
    <citation type="submission" date="2016-10" db="EMBL/GenBank/DDBJ databases">
        <authorList>
            <person name="de Groot N.N."/>
        </authorList>
    </citation>
    <scope>NUCLEOTIDE SEQUENCE [LARGE SCALE GENOMIC DNA]</scope>
    <source>
        <strain evidence="8 9">DSM 23142</strain>
    </source>
</reference>
<comment type="subcellular location">
    <subcellularLocation>
        <location evidence="1">Membrane</location>
        <topology evidence="1">Multi-pass membrane protein</topology>
    </subcellularLocation>
</comment>
<evidence type="ECO:0000313" key="8">
    <source>
        <dbReference type="EMBL" id="SDG76837.1"/>
    </source>
</evidence>
<dbReference type="RefSeq" id="WP_091487724.1">
    <property type="nucleotide sequence ID" value="NZ_LT629692.1"/>
</dbReference>